<feature type="region of interest" description="Disordered" evidence="1">
    <location>
        <begin position="1"/>
        <end position="31"/>
    </location>
</feature>
<evidence type="ECO:0000313" key="3">
    <source>
        <dbReference type="Proteomes" id="UP001501759"/>
    </source>
</evidence>
<reference evidence="3" key="1">
    <citation type="journal article" date="2019" name="Int. J. Syst. Evol. Microbiol.">
        <title>The Global Catalogue of Microorganisms (GCM) 10K type strain sequencing project: providing services to taxonomists for standard genome sequencing and annotation.</title>
        <authorList>
            <consortium name="The Broad Institute Genomics Platform"/>
            <consortium name="The Broad Institute Genome Sequencing Center for Infectious Disease"/>
            <person name="Wu L."/>
            <person name="Ma J."/>
        </authorList>
    </citation>
    <scope>NUCLEOTIDE SEQUENCE [LARGE SCALE GENOMIC DNA]</scope>
    <source>
        <strain evidence="3">JCM 18409</strain>
    </source>
</reference>
<dbReference type="EMBL" id="BAABKB010000047">
    <property type="protein sequence ID" value="GAA5037976.1"/>
    <property type="molecule type" value="Genomic_DNA"/>
</dbReference>
<evidence type="ECO:0000313" key="2">
    <source>
        <dbReference type="EMBL" id="GAA5037976.1"/>
    </source>
</evidence>
<protein>
    <submittedName>
        <fullName evidence="2">Uncharacterized protein</fullName>
    </submittedName>
</protein>
<dbReference type="Proteomes" id="UP001501759">
    <property type="component" value="Unassembled WGS sequence"/>
</dbReference>
<gene>
    <name evidence="2" type="ORF">GCM10023335_86700</name>
</gene>
<comment type="caution">
    <text evidence="2">The sequence shown here is derived from an EMBL/GenBank/DDBJ whole genome shotgun (WGS) entry which is preliminary data.</text>
</comment>
<accession>A0ABP9JNB5</accession>
<keyword evidence="3" id="KW-1185">Reference proteome</keyword>
<proteinExistence type="predicted"/>
<name>A0ABP9JNB5_9ACTN</name>
<organism evidence="2 3">
    <name type="scientific">Streptomyces siamensis</name>
    <dbReference type="NCBI Taxonomy" id="1274986"/>
    <lineage>
        <taxon>Bacteria</taxon>
        <taxon>Bacillati</taxon>
        <taxon>Actinomycetota</taxon>
        <taxon>Actinomycetes</taxon>
        <taxon>Kitasatosporales</taxon>
        <taxon>Streptomycetaceae</taxon>
        <taxon>Streptomyces</taxon>
    </lineage>
</organism>
<sequence>MLQNLGMPMTRQRDFPWAPSATTATLPPGPARDVDLDVGLTALLDGFELLIRPA</sequence>
<evidence type="ECO:0000256" key="1">
    <source>
        <dbReference type="SAM" id="MobiDB-lite"/>
    </source>
</evidence>